<dbReference type="Proteomes" id="UP000241858">
    <property type="component" value="Unassembled WGS sequence"/>
</dbReference>
<dbReference type="EMBL" id="PYLY01000012">
    <property type="protein sequence ID" value="PSU06002.1"/>
    <property type="molecule type" value="Genomic_DNA"/>
</dbReference>
<keyword evidence="3" id="KW-1185">Reference proteome</keyword>
<dbReference type="Pfam" id="PF06526">
    <property type="entry name" value="DUF1107"/>
    <property type="match status" value="1"/>
</dbReference>
<name>A0A1B8I414_9GAMM</name>
<reference evidence="2" key="1">
    <citation type="submission" date="2017-06" db="EMBL/GenBank/DDBJ databases">
        <authorList>
            <person name="Kim H.J."/>
            <person name="Triplett B.A."/>
        </authorList>
    </citation>
    <scope>NUCLEOTIDE SEQUENCE [LARGE SCALE GENOMIC DNA]</scope>
    <source>
        <strain evidence="2">Type strain: CECT 9192</strain>
    </source>
</reference>
<dbReference type="EMBL" id="FYAH01000008">
    <property type="protein sequence ID" value="SMY17902.1"/>
    <property type="molecule type" value="Genomic_DNA"/>
</dbReference>
<dbReference type="AlphaFoldDB" id="A0A1B8I414"/>
<dbReference type="OrthoDB" id="5588896at2"/>
<evidence type="ECO:0000313" key="4">
    <source>
        <dbReference type="Proteomes" id="UP000241858"/>
    </source>
</evidence>
<organism evidence="1 4">
    <name type="scientific">Photobacterium aquimaris</name>
    <dbReference type="NCBI Taxonomy" id="512643"/>
    <lineage>
        <taxon>Bacteria</taxon>
        <taxon>Pseudomonadati</taxon>
        <taxon>Pseudomonadota</taxon>
        <taxon>Gammaproteobacteria</taxon>
        <taxon>Vibrionales</taxon>
        <taxon>Vibrionaceae</taxon>
        <taxon>Photobacterium</taxon>
    </lineage>
</organism>
<protein>
    <submittedName>
        <fullName evidence="1">DUF1107 domain-containing protein</fullName>
    </submittedName>
</protein>
<dbReference type="Gene3D" id="3.30.1910.10">
    <property type="entry name" value="so0334 like domain"/>
    <property type="match status" value="1"/>
</dbReference>
<accession>A0A1B8I414</accession>
<gene>
    <name evidence="1" type="ORF">C0W81_08110</name>
    <name evidence="2" type="ORF">PAQU9191_03221</name>
</gene>
<dbReference type="InterPro" id="IPR009491">
    <property type="entry name" value="DUF1107"/>
</dbReference>
<proteinExistence type="predicted"/>
<dbReference type="Proteomes" id="UP000196485">
    <property type="component" value="Unassembled WGS sequence"/>
</dbReference>
<sequence length="69" mass="7975">MLRIFQVYRPVQVAKYVKNFFKGRLFIIGIGGFEFEYGRLVPPKSTDIKLLNVLSEVNKEIQILSTTIP</sequence>
<evidence type="ECO:0000313" key="3">
    <source>
        <dbReference type="Proteomes" id="UP000196485"/>
    </source>
</evidence>
<reference evidence="1 4" key="3">
    <citation type="submission" date="2018-03" db="EMBL/GenBank/DDBJ databases">
        <title>Whole genome sequencing of Histamine producing bacteria.</title>
        <authorList>
            <person name="Butler K."/>
        </authorList>
    </citation>
    <scope>NUCLEOTIDE SEQUENCE [LARGE SCALE GENOMIC DNA]</scope>
    <source>
        <strain evidence="1 4">DSM 23343</strain>
    </source>
</reference>
<evidence type="ECO:0000313" key="1">
    <source>
        <dbReference type="EMBL" id="PSU06002.1"/>
    </source>
</evidence>
<evidence type="ECO:0000313" key="2">
    <source>
        <dbReference type="EMBL" id="SMY17902.1"/>
    </source>
</evidence>
<dbReference type="RefSeq" id="WP_060998482.1">
    <property type="nucleotide sequence ID" value="NZ_FYAH01000008.1"/>
</dbReference>
<reference evidence="3" key="2">
    <citation type="submission" date="2017-06" db="EMBL/GenBank/DDBJ databases">
        <authorList>
            <person name="Rodrigo-Torres L."/>
            <person name="Arahal R. D."/>
            <person name="Lucena T."/>
        </authorList>
    </citation>
    <scope>NUCLEOTIDE SEQUENCE [LARGE SCALE GENOMIC DNA]</scope>
    <source>
        <strain evidence="3">type strain: CECT 9192</strain>
    </source>
</reference>